<organism evidence="2 3">
    <name type="scientific">Gracilibacillus kekensis</name>
    <dbReference type="NCBI Taxonomy" id="1027249"/>
    <lineage>
        <taxon>Bacteria</taxon>
        <taxon>Bacillati</taxon>
        <taxon>Bacillota</taxon>
        <taxon>Bacilli</taxon>
        <taxon>Bacillales</taxon>
        <taxon>Bacillaceae</taxon>
        <taxon>Gracilibacillus</taxon>
    </lineage>
</organism>
<evidence type="ECO:0000256" key="1">
    <source>
        <dbReference type="SAM" id="Phobius"/>
    </source>
</evidence>
<gene>
    <name evidence="2" type="ORF">SAMN05216179_2298</name>
</gene>
<dbReference type="STRING" id="1027249.SAMN05216179_2298"/>
<proteinExistence type="predicted"/>
<sequence length="69" mass="8344">MKESTKINDYKLMEWFGFIIVLIMLFTEDITRNWFGEMWNLSLFALIGILVGSCITFLYTWKRRKLSNR</sequence>
<evidence type="ECO:0000313" key="3">
    <source>
        <dbReference type="Proteomes" id="UP000184184"/>
    </source>
</evidence>
<feature type="transmembrane region" description="Helical" evidence="1">
    <location>
        <begin position="39"/>
        <end position="61"/>
    </location>
</feature>
<dbReference type="EMBL" id="FRCZ01000004">
    <property type="protein sequence ID" value="SHN17743.1"/>
    <property type="molecule type" value="Genomic_DNA"/>
</dbReference>
<reference evidence="2 3" key="1">
    <citation type="submission" date="2016-11" db="EMBL/GenBank/DDBJ databases">
        <authorList>
            <person name="Jaros S."/>
            <person name="Januszkiewicz K."/>
            <person name="Wedrychowicz H."/>
        </authorList>
    </citation>
    <scope>NUCLEOTIDE SEQUENCE [LARGE SCALE GENOMIC DNA]</scope>
    <source>
        <strain evidence="2 3">CGMCC 1.10681</strain>
    </source>
</reference>
<dbReference type="OrthoDB" id="2972027at2"/>
<evidence type="ECO:0000313" key="2">
    <source>
        <dbReference type="EMBL" id="SHN17743.1"/>
    </source>
</evidence>
<dbReference type="RefSeq" id="WP_073201986.1">
    <property type="nucleotide sequence ID" value="NZ_FRCZ01000004.1"/>
</dbReference>
<accession>A0A1M7PKR8</accession>
<keyword evidence="1" id="KW-0812">Transmembrane</keyword>
<keyword evidence="3" id="KW-1185">Reference proteome</keyword>
<keyword evidence="1" id="KW-1133">Transmembrane helix</keyword>
<dbReference type="Proteomes" id="UP000184184">
    <property type="component" value="Unassembled WGS sequence"/>
</dbReference>
<name>A0A1M7PKR8_9BACI</name>
<protein>
    <submittedName>
        <fullName evidence="2">Uncharacterized protein</fullName>
    </submittedName>
</protein>
<feature type="transmembrane region" description="Helical" evidence="1">
    <location>
        <begin position="12"/>
        <end position="27"/>
    </location>
</feature>
<dbReference type="AlphaFoldDB" id="A0A1M7PKR8"/>
<keyword evidence="1" id="KW-0472">Membrane</keyword>